<dbReference type="InParanoid" id="I1CR33"/>
<sequence>MFCLILFNKRLLDEDDYFDFFFTCVIKKLSIVAVYDATFNCFIVSLEIDST</sequence>
<evidence type="ECO:0000313" key="1">
    <source>
        <dbReference type="EMBL" id="EIE90913.1"/>
    </source>
</evidence>
<accession>I1CR33</accession>
<proteinExistence type="predicted"/>
<evidence type="ECO:0000313" key="2">
    <source>
        <dbReference type="Proteomes" id="UP000009138"/>
    </source>
</evidence>
<reference evidence="1 2" key="1">
    <citation type="journal article" date="2009" name="PLoS Genet.">
        <title>Genomic analysis of the basal lineage fungus Rhizopus oryzae reveals a whole-genome duplication.</title>
        <authorList>
            <person name="Ma L.-J."/>
            <person name="Ibrahim A.S."/>
            <person name="Skory C."/>
            <person name="Grabherr M.G."/>
            <person name="Burger G."/>
            <person name="Butler M."/>
            <person name="Elias M."/>
            <person name="Idnurm A."/>
            <person name="Lang B.F."/>
            <person name="Sone T."/>
            <person name="Abe A."/>
            <person name="Calvo S.E."/>
            <person name="Corrochano L.M."/>
            <person name="Engels R."/>
            <person name="Fu J."/>
            <person name="Hansberg W."/>
            <person name="Kim J.-M."/>
            <person name="Kodira C.D."/>
            <person name="Koehrsen M.J."/>
            <person name="Liu B."/>
            <person name="Miranda-Saavedra D."/>
            <person name="O'Leary S."/>
            <person name="Ortiz-Castellanos L."/>
            <person name="Poulter R."/>
            <person name="Rodriguez-Romero J."/>
            <person name="Ruiz-Herrera J."/>
            <person name="Shen Y.-Q."/>
            <person name="Zeng Q."/>
            <person name="Galagan J."/>
            <person name="Birren B.W."/>
            <person name="Cuomo C.A."/>
            <person name="Wickes B.L."/>
        </authorList>
    </citation>
    <scope>NUCLEOTIDE SEQUENCE [LARGE SCALE GENOMIC DNA]</scope>
    <source>
        <strain evidence="2">RA 99-880 / ATCC MYA-4621 / FGSC 9543 / NRRL 43880</strain>
    </source>
</reference>
<dbReference type="RefSeq" id="XP_067526309.1">
    <property type="nucleotide sequence ID" value="XM_067670208.1"/>
</dbReference>
<keyword evidence="2" id="KW-1185">Reference proteome</keyword>
<dbReference type="Proteomes" id="UP000009138">
    <property type="component" value="Unassembled WGS sequence"/>
</dbReference>
<protein>
    <submittedName>
        <fullName evidence="1">Uncharacterized protein</fullName>
    </submittedName>
</protein>
<dbReference type="VEuPathDB" id="FungiDB:RO3G_15624"/>
<dbReference type="EMBL" id="CH476748">
    <property type="protein sequence ID" value="EIE90913.1"/>
    <property type="molecule type" value="Genomic_DNA"/>
</dbReference>
<name>I1CR33_RHIO9</name>
<dbReference type="AlphaFoldDB" id="I1CR33"/>
<gene>
    <name evidence="1" type="ORF">RO3G_15624</name>
</gene>
<dbReference type="GeneID" id="93622589"/>
<organism evidence="1 2">
    <name type="scientific">Rhizopus delemar (strain RA 99-880 / ATCC MYA-4621 / FGSC 9543 / NRRL 43880)</name>
    <name type="common">Mucormycosis agent</name>
    <name type="synonym">Rhizopus arrhizus var. delemar</name>
    <dbReference type="NCBI Taxonomy" id="246409"/>
    <lineage>
        <taxon>Eukaryota</taxon>
        <taxon>Fungi</taxon>
        <taxon>Fungi incertae sedis</taxon>
        <taxon>Mucoromycota</taxon>
        <taxon>Mucoromycotina</taxon>
        <taxon>Mucoromycetes</taxon>
        <taxon>Mucorales</taxon>
        <taxon>Mucorineae</taxon>
        <taxon>Rhizopodaceae</taxon>
        <taxon>Rhizopus</taxon>
    </lineage>
</organism>